<accession>A0ABN8YYE4</accession>
<gene>
    <name evidence="2" type="ORF">MRATA1EN1_LOCUS14400</name>
</gene>
<feature type="region of interest" description="Disordered" evidence="1">
    <location>
        <begin position="46"/>
        <end position="70"/>
    </location>
</feature>
<name>A0ABN8YYE4_RANTA</name>
<evidence type="ECO:0000313" key="3">
    <source>
        <dbReference type="Proteomes" id="UP001176941"/>
    </source>
</evidence>
<evidence type="ECO:0000313" key="2">
    <source>
        <dbReference type="EMBL" id="CAI9165438.1"/>
    </source>
</evidence>
<dbReference type="Proteomes" id="UP001176941">
    <property type="component" value="Chromosome 24"/>
</dbReference>
<sequence>MTESSTCQLKGLLAEPQHPLLELLVSLANKHFPSIAPALAQLREFGPESSASENVHTDQDSPLPSAKAPKCPSWQKMITPALVSLQLAETAPCLSNSCKSGAFHTVCKKS</sequence>
<organism evidence="2 3">
    <name type="scientific">Rangifer tarandus platyrhynchus</name>
    <name type="common">Svalbard reindeer</name>
    <dbReference type="NCBI Taxonomy" id="3082113"/>
    <lineage>
        <taxon>Eukaryota</taxon>
        <taxon>Metazoa</taxon>
        <taxon>Chordata</taxon>
        <taxon>Craniata</taxon>
        <taxon>Vertebrata</taxon>
        <taxon>Euteleostomi</taxon>
        <taxon>Mammalia</taxon>
        <taxon>Eutheria</taxon>
        <taxon>Laurasiatheria</taxon>
        <taxon>Artiodactyla</taxon>
        <taxon>Ruminantia</taxon>
        <taxon>Pecora</taxon>
        <taxon>Cervidae</taxon>
        <taxon>Odocoileinae</taxon>
        <taxon>Rangifer</taxon>
    </lineage>
</organism>
<keyword evidence="3" id="KW-1185">Reference proteome</keyword>
<dbReference type="EMBL" id="OX459960">
    <property type="protein sequence ID" value="CAI9165438.1"/>
    <property type="molecule type" value="Genomic_DNA"/>
</dbReference>
<protein>
    <submittedName>
        <fullName evidence="2">Uncharacterized protein</fullName>
    </submittedName>
</protein>
<proteinExistence type="predicted"/>
<evidence type="ECO:0000256" key="1">
    <source>
        <dbReference type="SAM" id="MobiDB-lite"/>
    </source>
</evidence>
<reference evidence="2" key="1">
    <citation type="submission" date="2023-04" db="EMBL/GenBank/DDBJ databases">
        <authorList>
            <consortium name="ELIXIR-Norway"/>
        </authorList>
    </citation>
    <scope>NUCLEOTIDE SEQUENCE [LARGE SCALE GENOMIC DNA]</scope>
</reference>